<keyword evidence="2 5" id="KW-0812">Transmembrane</keyword>
<feature type="transmembrane region" description="Helical" evidence="5">
    <location>
        <begin position="486"/>
        <end position="507"/>
    </location>
</feature>
<dbReference type="OrthoDB" id="5977743at2759"/>
<accession>A0A2T7A1Y8</accession>
<dbReference type="Gene3D" id="3.60.21.10">
    <property type="match status" value="1"/>
</dbReference>
<sequence>MASKQIQWPQSLANLTTLIWPRLTVVNLLRLLWLGTVYYGERQVYRSAMAICDWDNWENWGLETAPHRMVLVADPQIIDRHTYARRGIALSATIFYTDLYMSRSYDSIIDFLSPSTVIFLGDLFDGGREWDSDQIAHYHTDALIPDDPAGFPDWKALKDDYWLSEYARFSKIFPPTPYRRTVQSLPGNHDIGVGNGIKESVLERFRLFFGDGNSLLTLGNHSIILLDTPSLLNDINPRIYNPPRDFLDSLPDLLSPTPLQPHVIQNASTPAPSPPARTNPNPTILLSHIPLHRSAGAPCGPHRQSRNPIRIGGGYQYTNTLPESLSQEILHKTGAKHVFSGDDHDACTVVHEYDNGKQKAEEVTVRTFAWTMGVRQPGFLMVSLLNDGLMYGRETVLVHECLLPDQIGIYLGYVELLVQTLVIVLLNIARRRGVLWWWCRCLGLGGGREEGRGKREGLLGITLGEKNTEMEEGAWRKHDRGCCGEFWGDLRGLVIVVVPFYLALLVLW</sequence>
<dbReference type="GO" id="GO:0016020">
    <property type="term" value="C:membrane"/>
    <property type="evidence" value="ECO:0007669"/>
    <property type="project" value="UniProtKB-SubCell"/>
</dbReference>
<evidence type="ECO:0000256" key="2">
    <source>
        <dbReference type="ARBA" id="ARBA00022692"/>
    </source>
</evidence>
<keyword evidence="8" id="KW-1185">Reference proteome</keyword>
<keyword evidence="4 5" id="KW-0472">Membrane</keyword>
<dbReference type="InterPro" id="IPR004843">
    <property type="entry name" value="Calcineurin-like_PHP"/>
</dbReference>
<dbReference type="PANTHER" id="PTHR13315">
    <property type="entry name" value="METALLO PHOSPHOESTERASE RELATED"/>
    <property type="match status" value="1"/>
</dbReference>
<dbReference type="STRING" id="42251.A0A2T7A1Y8"/>
<dbReference type="Proteomes" id="UP000244722">
    <property type="component" value="Unassembled WGS sequence"/>
</dbReference>
<comment type="caution">
    <text evidence="7">The sequence shown here is derived from an EMBL/GenBank/DDBJ whole genome shotgun (WGS) entry which is preliminary data.</text>
</comment>
<evidence type="ECO:0000259" key="6">
    <source>
        <dbReference type="Pfam" id="PF00149"/>
    </source>
</evidence>
<dbReference type="PANTHER" id="PTHR13315:SF4">
    <property type="entry name" value="METALLOPHOSPHOESTERASE, ISOFORM E"/>
    <property type="match status" value="1"/>
</dbReference>
<dbReference type="GO" id="GO:0005783">
    <property type="term" value="C:endoplasmic reticulum"/>
    <property type="evidence" value="ECO:0007669"/>
    <property type="project" value="TreeGrafter"/>
</dbReference>
<dbReference type="InterPro" id="IPR033308">
    <property type="entry name" value="PGAP5/Cdc1/Ted1"/>
</dbReference>
<dbReference type="InterPro" id="IPR029052">
    <property type="entry name" value="Metallo-depent_PP-like"/>
</dbReference>
<evidence type="ECO:0000256" key="4">
    <source>
        <dbReference type="ARBA" id="ARBA00023136"/>
    </source>
</evidence>
<evidence type="ECO:0000256" key="1">
    <source>
        <dbReference type="ARBA" id="ARBA00004141"/>
    </source>
</evidence>
<reference evidence="7 8" key="1">
    <citation type="submission" date="2017-04" db="EMBL/GenBank/DDBJ databases">
        <title>Draft genome sequence of Tuber borchii Vittad., a whitish edible truffle.</title>
        <authorList>
            <consortium name="DOE Joint Genome Institute"/>
            <person name="Murat C."/>
            <person name="Kuo A."/>
            <person name="Barry K.W."/>
            <person name="Clum A."/>
            <person name="Dockter R.B."/>
            <person name="Fauchery L."/>
            <person name="Iotti M."/>
            <person name="Kohler A."/>
            <person name="Labutti K."/>
            <person name="Lindquist E.A."/>
            <person name="Lipzen A."/>
            <person name="Ohm R.A."/>
            <person name="Wang M."/>
            <person name="Grigoriev I.V."/>
            <person name="Zambonelli A."/>
            <person name="Martin F.M."/>
        </authorList>
    </citation>
    <scope>NUCLEOTIDE SEQUENCE [LARGE SCALE GENOMIC DNA]</scope>
    <source>
        <strain evidence="7 8">Tbo3840</strain>
    </source>
</reference>
<evidence type="ECO:0000313" key="8">
    <source>
        <dbReference type="Proteomes" id="UP000244722"/>
    </source>
</evidence>
<feature type="transmembrane region" description="Helical" evidence="5">
    <location>
        <begin position="407"/>
        <end position="428"/>
    </location>
</feature>
<evidence type="ECO:0000256" key="5">
    <source>
        <dbReference type="SAM" id="Phobius"/>
    </source>
</evidence>
<dbReference type="AlphaFoldDB" id="A0A2T7A1Y8"/>
<organism evidence="7 8">
    <name type="scientific">Tuber borchii</name>
    <name type="common">White truffle</name>
    <dbReference type="NCBI Taxonomy" id="42251"/>
    <lineage>
        <taxon>Eukaryota</taxon>
        <taxon>Fungi</taxon>
        <taxon>Dikarya</taxon>
        <taxon>Ascomycota</taxon>
        <taxon>Pezizomycotina</taxon>
        <taxon>Pezizomycetes</taxon>
        <taxon>Pezizales</taxon>
        <taxon>Tuberaceae</taxon>
        <taxon>Tuber</taxon>
    </lineage>
</organism>
<dbReference type="EMBL" id="NESQ01000041">
    <property type="protein sequence ID" value="PUU81747.1"/>
    <property type="molecule type" value="Genomic_DNA"/>
</dbReference>
<evidence type="ECO:0000313" key="7">
    <source>
        <dbReference type="EMBL" id="PUU81747.1"/>
    </source>
</evidence>
<dbReference type="GO" id="GO:0016787">
    <property type="term" value="F:hydrolase activity"/>
    <property type="evidence" value="ECO:0007669"/>
    <property type="project" value="InterPro"/>
</dbReference>
<evidence type="ECO:0000256" key="3">
    <source>
        <dbReference type="ARBA" id="ARBA00022989"/>
    </source>
</evidence>
<gene>
    <name evidence="7" type="ORF">B9Z19DRAFT_1042476</name>
</gene>
<comment type="subcellular location">
    <subcellularLocation>
        <location evidence="1">Membrane</location>
        <topology evidence="1">Multi-pass membrane protein</topology>
    </subcellularLocation>
</comment>
<dbReference type="GO" id="GO:0006506">
    <property type="term" value="P:GPI anchor biosynthetic process"/>
    <property type="evidence" value="ECO:0007669"/>
    <property type="project" value="InterPro"/>
</dbReference>
<dbReference type="Pfam" id="PF00149">
    <property type="entry name" value="Metallophos"/>
    <property type="match status" value="1"/>
</dbReference>
<proteinExistence type="predicted"/>
<protein>
    <submittedName>
        <fullName evidence="7">Metallo-dependent phosphatase-like protein</fullName>
    </submittedName>
</protein>
<keyword evidence="3 5" id="KW-1133">Transmembrane helix</keyword>
<dbReference type="SUPFAM" id="SSF56300">
    <property type="entry name" value="Metallo-dependent phosphatases"/>
    <property type="match status" value="1"/>
</dbReference>
<feature type="domain" description="Calcineurin-like phosphoesterase" evidence="6">
    <location>
        <begin position="110"/>
        <end position="345"/>
    </location>
</feature>
<name>A0A2T7A1Y8_TUBBO</name>